<dbReference type="BioCyc" id="HACI382638:HAC_RS06435-MONOMER"/>
<dbReference type="GeneID" id="31758788"/>
<feature type="domain" description="SH3b2-type SH3" evidence="9">
    <location>
        <begin position="207"/>
        <end position="247"/>
    </location>
</feature>
<feature type="chain" id="PRO_5004186809" description="Lipoprotein" evidence="5">
    <location>
        <begin position="19"/>
        <end position="471"/>
    </location>
</feature>
<evidence type="ECO:0008006" key="12">
    <source>
        <dbReference type="Google" id="ProtNLM"/>
    </source>
</evidence>
<evidence type="ECO:0000256" key="2">
    <source>
        <dbReference type="ARBA" id="ARBA00022670"/>
    </source>
</evidence>
<proteinExistence type="inferred from homology"/>
<dbReference type="AlphaFoldDB" id="Q17VT8"/>
<evidence type="ECO:0000256" key="5">
    <source>
        <dbReference type="SAM" id="SignalP"/>
    </source>
</evidence>
<evidence type="ECO:0000256" key="3">
    <source>
        <dbReference type="ARBA" id="ARBA00022801"/>
    </source>
</evidence>
<keyword evidence="3" id="KW-0378">Hydrolase</keyword>
<feature type="domain" description="SH3b1" evidence="8">
    <location>
        <begin position="145"/>
        <end position="192"/>
    </location>
</feature>
<dbReference type="KEGG" id="hac:Hac_1518"/>
<dbReference type="Proteomes" id="UP000000775">
    <property type="component" value="Chromosome"/>
</dbReference>
<feature type="domain" description="NLPC/P60 N-terminal" evidence="7">
    <location>
        <begin position="5"/>
        <end position="121"/>
    </location>
</feature>
<dbReference type="InterPro" id="IPR038765">
    <property type="entry name" value="Papain-like_cys_pep_sf"/>
</dbReference>
<accession>Q17VT8</accession>
<name>Q17VT8_HELAH</name>
<dbReference type="SUPFAM" id="SSF54001">
    <property type="entry name" value="Cysteine proteinases"/>
    <property type="match status" value="1"/>
</dbReference>
<evidence type="ECO:0000259" key="9">
    <source>
        <dbReference type="Pfam" id="PF12914"/>
    </source>
</evidence>
<sequence>MRYFVLAFLFLFTSCVNKNFTLKDLSLSQNASNYLANSQNGSNNGNSGNNIDPQALRESLKESYLKAWYSPWQDMEVKRNKKEVFWILKEMNRSTGYGEDLKPNAKAFNDALIKSMDIVHYPSAKIKAVVVRDSDVRAVPTNKPYYRSQKGYPFDRYQNSLIFQGTPVLITHFNTDKTYAHIQSSFVYGWIKVSDLAYMRDKDIKFLTQLKNYVMPIRDKIPLYTEYGNFYTQARVGELFPIIPKDQNLPKREKQGEQKKQKKQEKESLKVYGFLKDSQGYATLQSVILNEKDFFVFPKAFNGENMAYFINTMLGQKYGWGGTLGNRDCSAFTRDSFANFGILLPRNSYAQSRYANNYVDLSSMKAKEKEDYILKNATPFGTLLYLKGHIMLYLGERDHQAIVAHSIWSLQTQKHFKTLIHNIGGVVITSLWLAREHNGAFSKKKLLIDRVLGMSDLKDLMLKTSSPLNAN</sequence>
<keyword evidence="2" id="KW-0645">Protease</keyword>
<dbReference type="InterPro" id="IPR000064">
    <property type="entry name" value="NLP_P60_dom"/>
</dbReference>
<evidence type="ECO:0000259" key="6">
    <source>
        <dbReference type="Pfam" id="PF00877"/>
    </source>
</evidence>
<reference evidence="10 11" key="1">
    <citation type="journal article" date="2006" name="PLoS Genet.">
        <title>Who ate whom? Adaptive Helicobacter genomic changes that accompanied a host jump from early humans to large felines.</title>
        <authorList>
            <person name="Eppinger M."/>
            <person name="Baar C."/>
            <person name="Linz B."/>
            <person name="Raddatz G."/>
            <person name="Lanz C."/>
            <person name="Keller H."/>
            <person name="Morelli G."/>
            <person name="Gressmann H."/>
            <person name="Achtman M."/>
            <person name="Schuster S.C."/>
        </authorList>
    </citation>
    <scope>NUCLEOTIDE SEQUENCE [LARGE SCALE GENOMIC DNA]</scope>
    <source>
        <strain evidence="10 11">Sheeba</strain>
    </source>
</reference>
<dbReference type="InterPro" id="IPR027017">
    <property type="entry name" value="P60_peptidase_YkfC"/>
</dbReference>
<dbReference type="Pfam" id="PF12913">
    <property type="entry name" value="SH3_6"/>
    <property type="match status" value="1"/>
</dbReference>
<organism evidence="10 11">
    <name type="scientific">Helicobacter acinonychis (strain Sheeba)</name>
    <dbReference type="NCBI Taxonomy" id="382638"/>
    <lineage>
        <taxon>Bacteria</taxon>
        <taxon>Pseudomonadati</taxon>
        <taxon>Campylobacterota</taxon>
        <taxon>Epsilonproteobacteria</taxon>
        <taxon>Campylobacterales</taxon>
        <taxon>Helicobacteraceae</taxon>
        <taxon>Helicobacter</taxon>
    </lineage>
</organism>
<evidence type="ECO:0000313" key="10">
    <source>
        <dbReference type="EMBL" id="CAK00238.1"/>
    </source>
</evidence>
<keyword evidence="11" id="KW-1185">Reference proteome</keyword>
<dbReference type="InterPro" id="IPR025606">
    <property type="entry name" value="NLPC/P60_N_dom"/>
</dbReference>
<evidence type="ECO:0000259" key="7">
    <source>
        <dbReference type="Pfam" id="PF12912"/>
    </source>
</evidence>
<dbReference type="EMBL" id="AM260522">
    <property type="protein sequence ID" value="CAK00238.1"/>
    <property type="molecule type" value="Genomic_DNA"/>
</dbReference>
<feature type="signal peptide" evidence="5">
    <location>
        <begin position="1"/>
        <end position="18"/>
    </location>
</feature>
<dbReference type="RefSeq" id="WP_011578325.1">
    <property type="nucleotide sequence ID" value="NC_008229.1"/>
</dbReference>
<feature type="domain" description="NlpC/P60" evidence="6">
    <location>
        <begin position="315"/>
        <end position="398"/>
    </location>
</feature>
<dbReference type="eggNOG" id="COG0791">
    <property type="taxonomic scope" value="Bacteria"/>
</dbReference>
<comment type="similarity">
    <text evidence="1">Belongs to the peptidase C40 family.</text>
</comment>
<dbReference type="STRING" id="382638.Hac_1518"/>
<evidence type="ECO:0000256" key="1">
    <source>
        <dbReference type="ARBA" id="ARBA00007074"/>
    </source>
</evidence>
<dbReference type="Pfam" id="PF00877">
    <property type="entry name" value="NLPC_P60"/>
    <property type="match status" value="1"/>
</dbReference>
<evidence type="ECO:0000313" key="11">
    <source>
        <dbReference type="Proteomes" id="UP000000775"/>
    </source>
</evidence>
<dbReference type="Pfam" id="PF12914">
    <property type="entry name" value="SH3_7"/>
    <property type="match status" value="1"/>
</dbReference>
<dbReference type="OrthoDB" id="9799970at2"/>
<dbReference type="InterPro" id="IPR039439">
    <property type="entry name" value="SH3b1_dom"/>
</dbReference>
<evidence type="ECO:0000256" key="4">
    <source>
        <dbReference type="ARBA" id="ARBA00022807"/>
    </source>
</evidence>
<gene>
    <name evidence="10" type="ordered locus">Hac_1518</name>
</gene>
<keyword evidence="5" id="KW-0732">Signal</keyword>
<dbReference type="Gene3D" id="3.90.1720.10">
    <property type="entry name" value="endopeptidase domain like (from Nostoc punctiforme)"/>
    <property type="match status" value="1"/>
</dbReference>
<protein>
    <recommendedName>
        <fullName evidence="12">Lipoprotein</fullName>
    </recommendedName>
</protein>
<keyword evidence="4" id="KW-0788">Thiol protease</keyword>
<dbReference type="InterPro" id="IPR026864">
    <property type="entry name" value="SH3b2-type_SH3"/>
</dbReference>
<dbReference type="Pfam" id="PF12912">
    <property type="entry name" value="N_NLPC_P60"/>
    <property type="match status" value="1"/>
</dbReference>
<dbReference type="GO" id="GO:0006508">
    <property type="term" value="P:proteolysis"/>
    <property type="evidence" value="ECO:0007669"/>
    <property type="project" value="UniProtKB-KW"/>
</dbReference>
<dbReference type="PROSITE" id="PS51257">
    <property type="entry name" value="PROKAR_LIPOPROTEIN"/>
    <property type="match status" value="1"/>
</dbReference>
<dbReference type="GO" id="GO:0008234">
    <property type="term" value="F:cysteine-type peptidase activity"/>
    <property type="evidence" value="ECO:0007669"/>
    <property type="project" value="UniProtKB-KW"/>
</dbReference>
<evidence type="ECO:0000259" key="8">
    <source>
        <dbReference type="Pfam" id="PF12913"/>
    </source>
</evidence>
<dbReference type="PIRSF" id="PIRSF019015">
    <property type="entry name" value="P60_peptidase_YkfC"/>
    <property type="match status" value="1"/>
</dbReference>
<dbReference type="HOGENOM" id="CLU_028171_1_0_7"/>